<evidence type="ECO:0000313" key="1">
    <source>
        <dbReference type="EMBL" id="KAK8581729.1"/>
    </source>
</evidence>
<evidence type="ECO:0000313" key="2">
    <source>
        <dbReference type="Proteomes" id="UP001472677"/>
    </source>
</evidence>
<dbReference type="Proteomes" id="UP001472677">
    <property type="component" value="Unassembled WGS sequence"/>
</dbReference>
<name>A0ABR2FL99_9ROSI</name>
<proteinExistence type="predicted"/>
<accession>A0ABR2FL99</accession>
<sequence length="70" mass="7434">MANVSQGNGWLPLVQASGYYHAWAELGPKTWIVALFKLSPNLAGGRGCEGVAMMMPPPFGFSLVPAKSAR</sequence>
<comment type="caution">
    <text evidence="1">The sequence shown here is derived from an EMBL/GenBank/DDBJ whole genome shotgun (WGS) entry which is preliminary data.</text>
</comment>
<keyword evidence="2" id="KW-1185">Reference proteome</keyword>
<organism evidence="1 2">
    <name type="scientific">Hibiscus sabdariffa</name>
    <name type="common">roselle</name>
    <dbReference type="NCBI Taxonomy" id="183260"/>
    <lineage>
        <taxon>Eukaryota</taxon>
        <taxon>Viridiplantae</taxon>
        <taxon>Streptophyta</taxon>
        <taxon>Embryophyta</taxon>
        <taxon>Tracheophyta</taxon>
        <taxon>Spermatophyta</taxon>
        <taxon>Magnoliopsida</taxon>
        <taxon>eudicotyledons</taxon>
        <taxon>Gunneridae</taxon>
        <taxon>Pentapetalae</taxon>
        <taxon>rosids</taxon>
        <taxon>malvids</taxon>
        <taxon>Malvales</taxon>
        <taxon>Malvaceae</taxon>
        <taxon>Malvoideae</taxon>
        <taxon>Hibiscus</taxon>
    </lineage>
</organism>
<reference evidence="1 2" key="1">
    <citation type="journal article" date="2024" name="G3 (Bethesda)">
        <title>Genome assembly of Hibiscus sabdariffa L. provides insights into metabolisms of medicinal natural products.</title>
        <authorList>
            <person name="Kim T."/>
        </authorList>
    </citation>
    <scope>NUCLEOTIDE SEQUENCE [LARGE SCALE GENOMIC DNA]</scope>
    <source>
        <strain evidence="1">TK-2024</strain>
        <tissue evidence="1">Old leaves</tissue>
    </source>
</reference>
<protein>
    <submittedName>
        <fullName evidence="1">Uncharacterized protein</fullName>
    </submittedName>
</protein>
<gene>
    <name evidence="1" type="ORF">V6N12_071938</name>
</gene>
<dbReference type="EMBL" id="JBBPBM010000006">
    <property type="protein sequence ID" value="KAK8581729.1"/>
    <property type="molecule type" value="Genomic_DNA"/>
</dbReference>